<proteinExistence type="predicted"/>
<dbReference type="EMBL" id="KE148147">
    <property type="protein sequence ID" value="EPE09778.1"/>
    <property type="molecule type" value="Genomic_DNA"/>
</dbReference>
<evidence type="ECO:0000256" key="1">
    <source>
        <dbReference type="SAM" id="MobiDB-lite"/>
    </source>
</evidence>
<reference evidence="2 3" key="1">
    <citation type="journal article" date="2013" name="BMC Genomics">
        <title>The genome and transcriptome of the pine saprophyte Ophiostoma piceae, and a comparison with the bark beetle-associated pine pathogen Grosmannia clavigera.</title>
        <authorList>
            <person name="Haridas S."/>
            <person name="Wang Y."/>
            <person name="Lim L."/>
            <person name="Massoumi Alamouti S."/>
            <person name="Jackman S."/>
            <person name="Docking R."/>
            <person name="Robertson G."/>
            <person name="Birol I."/>
            <person name="Bohlmann J."/>
            <person name="Breuil C."/>
        </authorList>
    </citation>
    <scope>NUCLEOTIDE SEQUENCE [LARGE SCALE GENOMIC DNA]</scope>
    <source>
        <strain evidence="2 3">UAMH 11346</strain>
    </source>
</reference>
<dbReference type="Proteomes" id="UP000016923">
    <property type="component" value="Unassembled WGS sequence"/>
</dbReference>
<keyword evidence="3" id="KW-1185">Reference proteome</keyword>
<gene>
    <name evidence="2" type="ORF">F503_07554</name>
</gene>
<dbReference type="AlphaFoldDB" id="S3CSZ8"/>
<evidence type="ECO:0000313" key="3">
    <source>
        <dbReference type="Proteomes" id="UP000016923"/>
    </source>
</evidence>
<dbReference type="VEuPathDB" id="FungiDB:F503_07554"/>
<dbReference type="eggNOG" id="ENOG502RVWB">
    <property type="taxonomic scope" value="Eukaryota"/>
</dbReference>
<evidence type="ECO:0000313" key="2">
    <source>
        <dbReference type="EMBL" id="EPE09778.1"/>
    </source>
</evidence>
<name>S3CSZ8_OPHP1</name>
<dbReference type="HOGENOM" id="CLU_352693_0_0_1"/>
<sequence length="797" mass="89535">MSASGFHLSTSSKTHDITHLALHYQCGACEDHIAPHDRICILRGNESSTAFDGFRIYGHLRPGGIFVPQLKHDNGTSSSEIKICTRPHQCTGCDYTPEYLAVHIDCYAIYLHETRKHSHNDALHALWRIGTHRRPWKQAYPMFFDPPDMRQSDGLWHSAFERIALASGLPQLACLPLELISMIYGRSPPCLFWRAIRVILLCHQTRAWIGQATQMTVRNLQLKHILFFERNRSLTLIHGDPMPYVQITIDCLGVRKVRQFSSRGYDSLERRTPNRRDRAYSFTTTNQLRAIHLEYYQYPTNTGNMSPTSSWARLQIQKPQRYPGFWNLPHELEPCAREPSLKRYDLLGHVHRHMLRDLRGNPPATAQNITVDLRGSACSGLTVVFSGEKIAYVHSHRHGDVSGLGRDCIVPTLQRMSHDKGTTCIYVPIAPTDRVESASIHVVVKGTVKACYFVMRMKLAGDLVFGVHPGTHPGCAAPLPTHRGIAVSWADTSQGGAVAISYAVPPQGSLLYLLGLVANHGGRTRNPADDYLCRLASGNEDWEELEQDDLQFQDPESSAAILEPHRAAIYTSMCGYDAQEKDEWKVHVSAWMASSRLFMSWAPLALNDGSSVSAIRIFRHKVKPDIHLGSDKTPRNRPGDLVFRGMILYYDNGAERAIGECRVNAAGYVDEEDESVEYPTPVVTELVYKPEWICYRPTYSGKGPADGQLVAQDGMECSASTGSSSDACEKHSRRERWPWACKRVRGSGALVCSFSHETIFLSHFDHTRKPDMEEPIATLPHPEPLSSDFLDTETVTK</sequence>
<protein>
    <submittedName>
        <fullName evidence="2">Uncharacterized protein</fullName>
    </submittedName>
</protein>
<organism evidence="2 3">
    <name type="scientific">Ophiostoma piceae (strain UAMH 11346)</name>
    <name type="common">Sap stain fungus</name>
    <dbReference type="NCBI Taxonomy" id="1262450"/>
    <lineage>
        <taxon>Eukaryota</taxon>
        <taxon>Fungi</taxon>
        <taxon>Dikarya</taxon>
        <taxon>Ascomycota</taxon>
        <taxon>Pezizomycotina</taxon>
        <taxon>Sordariomycetes</taxon>
        <taxon>Sordariomycetidae</taxon>
        <taxon>Ophiostomatales</taxon>
        <taxon>Ophiostomataceae</taxon>
        <taxon>Ophiostoma</taxon>
    </lineage>
</organism>
<dbReference type="OrthoDB" id="4763081at2759"/>
<dbReference type="STRING" id="1262450.S3CSZ8"/>
<feature type="region of interest" description="Disordered" evidence="1">
    <location>
        <begin position="772"/>
        <end position="797"/>
    </location>
</feature>
<accession>S3CSZ8</accession>